<dbReference type="PANTHER" id="PTHR11527">
    <property type="entry name" value="HEAT-SHOCK PROTEIN 20 FAMILY MEMBER"/>
    <property type="match status" value="1"/>
</dbReference>
<dbReference type="SUPFAM" id="SSF49764">
    <property type="entry name" value="HSP20-like chaperones"/>
    <property type="match status" value="1"/>
</dbReference>
<comment type="caution">
    <text evidence="4">The sequence shown here is derived from an EMBL/GenBank/DDBJ whole genome shotgun (WGS) entry which is preliminary data.</text>
</comment>
<dbReference type="InterPro" id="IPR008978">
    <property type="entry name" value="HSP20-like_chaperone"/>
</dbReference>
<evidence type="ECO:0000313" key="4">
    <source>
        <dbReference type="EMBL" id="HJB75135.1"/>
    </source>
</evidence>
<comment type="similarity">
    <text evidence="1 2">Belongs to the small heat shock protein (HSP20) family.</text>
</comment>
<dbReference type="AlphaFoldDB" id="A0A9D2SA50"/>
<organism evidence="4 5">
    <name type="scientific">Candidatus Eubacterium faecale</name>
    <dbReference type="NCBI Taxonomy" id="2838568"/>
    <lineage>
        <taxon>Bacteria</taxon>
        <taxon>Bacillati</taxon>
        <taxon>Bacillota</taxon>
        <taxon>Clostridia</taxon>
        <taxon>Eubacteriales</taxon>
        <taxon>Eubacteriaceae</taxon>
        <taxon>Eubacterium</taxon>
    </lineage>
</organism>
<evidence type="ECO:0000256" key="2">
    <source>
        <dbReference type="RuleBase" id="RU003616"/>
    </source>
</evidence>
<accession>A0A9D2SA50</accession>
<dbReference type="Pfam" id="PF00011">
    <property type="entry name" value="HSP20"/>
    <property type="match status" value="1"/>
</dbReference>
<dbReference type="PROSITE" id="PS01031">
    <property type="entry name" value="SHSP"/>
    <property type="match status" value="1"/>
</dbReference>
<dbReference type="InterPro" id="IPR002068">
    <property type="entry name" value="A-crystallin/Hsp20_dom"/>
</dbReference>
<evidence type="ECO:0000259" key="3">
    <source>
        <dbReference type="PROSITE" id="PS01031"/>
    </source>
</evidence>
<dbReference type="Gene3D" id="2.60.40.790">
    <property type="match status" value="1"/>
</dbReference>
<reference evidence="4" key="1">
    <citation type="journal article" date="2021" name="PeerJ">
        <title>Extensive microbial diversity within the chicken gut microbiome revealed by metagenomics and culture.</title>
        <authorList>
            <person name="Gilroy R."/>
            <person name="Ravi A."/>
            <person name="Getino M."/>
            <person name="Pursley I."/>
            <person name="Horton D.L."/>
            <person name="Alikhan N.F."/>
            <person name="Baker D."/>
            <person name="Gharbi K."/>
            <person name="Hall N."/>
            <person name="Watson M."/>
            <person name="Adriaenssens E.M."/>
            <person name="Foster-Nyarko E."/>
            <person name="Jarju S."/>
            <person name="Secka A."/>
            <person name="Antonio M."/>
            <person name="Oren A."/>
            <person name="Chaudhuri R.R."/>
            <person name="La Ragione R."/>
            <person name="Hildebrand F."/>
            <person name="Pallen M.J."/>
        </authorList>
    </citation>
    <scope>NUCLEOTIDE SEQUENCE</scope>
    <source>
        <strain evidence="4">CHK188-16595</strain>
    </source>
</reference>
<dbReference type="EMBL" id="DWXN01000010">
    <property type="protein sequence ID" value="HJB75135.1"/>
    <property type="molecule type" value="Genomic_DNA"/>
</dbReference>
<protein>
    <submittedName>
        <fullName evidence="4">Hsp20/alpha crystallin family protein</fullName>
    </submittedName>
</protein>
<gene>
    <name evidence="4" type="ORF">IAA37_05615</name>
</gene>
<feature type="domain" description="SHSP" evidence="3">
    <location>
        <begin position="33"/>
        <end position="148"/>
    </location>
</feature>
<sequence>MLPSIFGENLFDDMWDDVFDSMSAFNRRNPLYGKHGKNMMKTDVRETDNSYELDVDLPGFKKDEVKVDLKNGYLTISASKSLDKTGEKKNERYIRRERYSGQMARSFYVGEDVESKDVSAKFEDGILKISLPKAQQKNLPPSGSISIE</sequence>
<dbReference type="CDD" id="cd06471">
    <property type="entry name" value="ACD_LpsHSP_like"/>
    <property type="match status" value="1"/>
</dbReference>
<proteinExistence type="inferred from homology"/>
<reference evidence="4" key="2">
    <citation type="submission" date="2021-04" db="EMBL/GenBank/DDBJ databases">
        <authorList>
            <person name="Gilroy R."/>
        </authorList>
    </citation>
    <scope>NUCLEOTIDE SEQUENCE</scope>
    <source>
        <strain evidence="4">CHK188-16595</strain>
    </source>
</reference>
<dbReference type="Proteomes" id="UP000823877">
    <property type="component" value="Unassembled WGS sequence"/>
</dbReference>
<dbReference type="InterPro" id="IPR031107">
    <property type="entry name" value="Small_HSP"/>
</dbReference>
<name>A0A9D2SA50_9FIRM</name>
<evidence type="ECO:0000313" key="5">
    <source>
        <dbReference type="Proteomes" id="UP000823877"/>
    </source>
</evidence>
<evidence type="ECO:0000256" key="1">
    <source>
        <dbReference type="PROSITE-ProRule" id="PRU00285"/>
    </source>
</evidence>